<feature type="region of interest" description="Disordered" evidence="3">
    <location>
        <begin position="937"/>
        <end position="963"/>
    </location>
</feature>
<protein>
    <recommendedName>
        <fullName evidence="4">EF-hand domain-containing protein</fullName>
    </recommendedName>
</protein>
<dbReference type="VEuPathDB" id="AmoebaDB:NF0096950"/>
<feature type="compositionally biased region" description="Acidic residues" evidence="3">
    <location>
        <begin position="937"/>
        <end position="946"/>
    </location>
</feature>
<dbReference type="InterPro" id="IPR033228">
    <property type="entry name" value="SZT2"/>
</dbReference>
<dbReference type="VEuPathDB" id="AmoebaDB:FDP41_011670"/>
<dbReference type="VEuPathDB" id="AmoebaDB:NF0096970"/>
<feature type="domain" description="EF-hand" evidence="4">
    <location>
        <begin position="3271"/>
        <end position="3306"/>
    </location>
</feature>
<evidence type="ECO:0000313" key="5">
    <source>
        <dbReference type="EMBL" id="KAF0982214.1"/>
    </source>
</evidence>
<feature type="region of interest" description="Disordered" evidence="3">
    <location>
        <begin position="2788"/>
        <end position="2852"/>
    </location>
</feature>
<dbReference type="GO" id="GO:0005509">
    <property type="term" value="F:calcium ion binding"/>
    <property type="evidence" value="ECO:0007669"/>
    <property type="project" value="InterPro"/>
</dbReference>
<comment type="caution">
    <text evidence="5">The sequence shown here is derived from an EMBL/GenBank/DDBJ whole genome shotgun (WGS) entry which is preliminary data.</text>
</comment>
<feature type="region of interest" description="Disordered" evidence="3">
    <location>
        <begin position="2488"/>
        <end position="2507"/>
    </location>
</feature>
<dbReference type="RefSeq" id="XP_044566927.1">
    <property type="nucleotide sequence ID" value="XM_044702104.1"/>
</dbReference>
<organism evidence="5 6">
    <name type="scientific">Naegleria fowleri</name>
    <name type="common">Brain eating amoeba</name>
    <dbReference type="NCBI Taxonomy" id="5763"/>
    <lineage>
        <taxon>Eukaryota</taxon>
        <taxon>Discoba</taxon>
        <taxon>Heterolobosea</taxon>
        <taxon>Tetramitia</taxon>
        <taxon>Eutetramitia</taxon>
        <taxon>Vahlkampfiidae</taxon>
        <taxon>Naegleria</taxon>
    </lineage>
</organism>
<proteinExistence type="predicted"/>
<dbReference type="VEuPathDB" id="AmoebaDB:NF0096940"/>
<accession>A0A6A5C6U4</accession>
<feature type="region of interest" description="Disordered" evidence="3">
    <location>
        <begin position="1478"/>
        <end position="1500"/>
    </location>
</feature>
<gene>
    <name evidence="5" type="ORF">FDP41_011670</name>
</gene>
<feature type="domain" description="EF-hand" evidence="4">
    <location>
        <begin position="3307"/>
        <end position="3342"/>
    </location>
</feature>
<keyword evidence="6" id="KW-1185">Reference proteome</keyword>
<feature type="region of interest" description="Disordered" evidence="3">
    <location>
        <begin position="2037"/>
        <end position="2070"/>
    </location>
</feature>
<feature type="compositionally biased region" description="Basic and acidic residues" evidence="3">
    <location>
        <begin position="1487"/>
        <end position="1500"/>
    </location>
</feature>
<dbReference type="InterPro" id="IPR011992">
    <property type="entry name" value="EF-hand-dom_pair"/>
</dbReference>
<evidence type="ECO:0000313" key="6">
    <source>
        <dbReference type="Proteomes" id="UP000444721"/>
    </source>
</evidence>
<dbReference type="Pfam" id="PF13499">
    <property type="entry name" value="EF-hand_7"/>
    <property type="match status" value="1"/>
</dbReference>
<feature type="compositionally biased region" description="Polar residues" evidence="3">
    <location>
        <begin position="981"/>
        <end position="995"/>
    </location>
</feature>
<dbReference type="VEuPathDB" id="AmoebaDB:NF0096930"/>
<feature type="compositionally biased region" description="Polar residues" evidence="3">
    <location>
        <begin position="2830"/>
        <end position="2840"/>
    </location>
</feature>
<dbReference type="CDD" id="cd00051">
    <property type="entry name" value="EFh"/>
    <property type="match status" value="1"/>
</dbReference>
<dbReference type="InterPro" id="IPR018247">
    <property type="entry name" value="EF_Hand_1_Ca_BS"/>
</dbReference>
<evidence type="ECO:0000259" key="4">
    <source>
        <dbReference type="PROSITE" id="PS50222"/>
    </source>
</evidence>
<feature type="region of interest" description="Disordered" evidence="3">
    <location>
        <begin position="976"/>
        <end position="995"/>
    </location>
</feature>
<sequence length="3376" mass="387199">MLISDSVFNLSDLHSDIMFDINQRDVSVAILNITSQSNGHGHLYSYVPDSELIESLVTCTDGVYIDFDYISNSDNEINEKKKTKALQYNLLLKSPSIMIADNESLILSANEGSIFPSIPSDSIKKDIRKNFFEYDVLTYTLSMTSVDPILKKRATQGFRITDIKYSTPTDKLSKFKAEDEKLDLKYVKMSMLYRRNVEIIYKVHIERSGPGMEEQDLDVLTSNNFTGFGISKSNKAKISVTITVFMHKNNLEKFKTFLKKRTKEPFLKYLQEYIQSINIEDVLIEQYFNLSENCSGLNRSSIRKMDIPNINFEHEREFFFETQKLALSQMGTNDASPTVQNNVALFKSFCENAWCSTKVSDDIFILFISEQDHTCYMYDTVHDTSLLTMEEKDTSVSCGFCLLKIVKSYTSIVELKFQFFNVSSFTIFRVLRHFKEQSLKLFYQRNIHAHFIENTAFSEIVARLPICKDDETQYLQSLFSHPPHFTSYLKHKNWIWPLGGRLNVAAILSCLFAQRLNEGFSLVNTRQSVVFVKELEITKINYFSNTDFLSKLILFYCIHILKKEKKLITEVWIEPQSGYVTYTNGMQVDSNQLCTDLCENWFYNLDLQIISLFSTFDSIVAACKSGKGNNNSITLFQPEKPGTVTPFNLKGIFERSERQSLKFKVFKFVTHTDTDTEIAKKSNIALYDRLLKILCNINDVEISIDKIPLNLDMKSRCFARTFENVGSDKQKDFLITIVPSHVTGEEKDFTVIVCVCTEDQLLFVDKLKRNENMEHVVCSKYSSIVHRHPALTHDEEHALASSATYCDFVTNLHAYSFTYGVYKYLNQKLTIDRESIVSAVESCYEYREEIDLTEFFEAILLSRNYFFEKSENETTPCENMVNSFKTIIEKYFEEIRGTKYHFYLRETSIPKSTKTAPKPIKKKNSVKSFDHLEEIDNEENYEDVSDDEIHSFHSGDDETSHSLSSLSAGLRDLQVSDHQSDSLTESSGSSVSDTFNLTELENSTLPVFMRMECVLTPITRGKEEWKDLEVLDDYGNDIKLPIKTIPIERISKNIRSSNGDFSKISSAFGEKEEDSEEDDESADFTPSKINTEMDFDWINSLNAVKTTLRFYCITLPPDKYYASFNGFEPSKKDVLGMFRNHVSDTQSAYARSKFEQEDDAYEEDTTDEAAPYLDKGYLPRHIRRIVSRTKRRLQALVSKEILNALLRTHPITSYSIKKVFDNVEKLPSSCYQQHTIPLFFIDQVEGVKLFHQELNCCQKHAMFEEYDRKCEQETSPGEVSNKFKIFSKELDDLDMTMFDNDTEMERNCIEAPFWIILKTESKKSMSMLFYSPNTLSISQANDVVNLIFKAVRVVCKRVNTLLLLSNLHDTRICSSLLLPVRKDKDKKAVSEVSVLDKKFLRKDNEKPSSDNFNEGDFACKKTFEISFPLHSRLSTAMAINHLNQVVFNPFIVANRSEMFVYKERSGRVFYLQLTDGNKQSPTTVQSPKDEESPTLPVRDEQEHKTKLKEYSISLSSMGQYLYAELDIKSNVSSVVLEVYGVYPPSIEITTQLKNLIEAKLSSLTMNIISNLLLRNRQFKINIEDLQFIRPLLSQPQKSVVISLPKFINNKLLFMLFARNNMLTYMNQLYLTSSDESAESPSNLSYMSFTEDEEDDMVFKAADFSFLYNSVTQNTYSRAMTSQVNCRGIACVQMTLLNQDGEMVTVFPSMKEPYTCDLTGVSQLGLLQEEPSNIAYTDFGAPILRKEGSTSDDEDDEENVIEKSASAAHRSDNGKLLLEVWKKGDVDLASLVEKICFTLNQTLIDYVVECGLFTLPAIKAGRISSPTLMEHRAALFLPLWEMNRFIGDLHNLLSAYSFKLRPITFVSKDARQTFAKYSRSNDLIEQHLVDSSNVCFVMMAGNFSVSTDKVINLGENIKIGDIISLDGFSYRNSIKYTRKCCIVIILTSAELQVIAYNWKPQQFEKFKYHLHQTVSWLRCRAHLLNSILHQKLGLFYHSHSSNLATVPTNLMIPLGKPQKEVQFAFNNIDLLIYNKQSAPSDPKTSNAVRRTTPSATAVTTSNPPTSMNPPKPILDMRGGQMYNRFKNLGANPTLVSSSTNDMSVKSDIQKVRKEKKPPSSKNQFGSLLKGIFDLDKSAPSFNPLRRILFGSSSFISSSSAAIIQHIDSVEGVPGAEEQQNNNLREIGYHRKVFESFLSEYVEYIKSLDISDVFLHPSDQHDSSPLLPSTPSDMNLINNSMDKDKTRPQPTPLVQVVGNQIIKLQPTTIYFHKQMDDGVLFLELGLDSIYVYLNVYISDITVQRPSLLNPRASTRGEFLRKVSQFKHSLHMNSFSYDFHLRNFLNYLTTDYSGFPSTLSFMSLLKDFNQFYPNPPPHTRNILHSHTITFENVKDIAEIMREKATAPKSSMKSLERGRSYSTERREMLNDPFQFFFEYICKNSDKYKVKFSQKSKECFILDTYISHEEADYSYCVLVTKSVVHSDSHTTFSHYGSASNSSSRSPSPQEEDSTMNLTMYIVFVDATNRHPYDSEIEGSKDNMYKVVTQMAQQYERKLANLLQSVKNSFKLEILWDMALKFRMSENLFNELDALWIKTPITEYDFTLSIFEVTYVPWNDVISELWNIYGGERAGSIFKKDGTAQHLLINPTSTGLTDFMLHIHYKIKENAVIVYFCKKKLAQEPEPLHDHIHTSAAMMKSNKTPSPVVRYDQKTDTSQNVEYLDLRNNLFESAQSVLAGLFSLPNLKHLYITLDEKEEDEIIISLSNLESFNGTPLTDLPDVDPPMYFSLAEEPKREPSSVMVEPSQETQAAIHDQVEPKPVASEDSALPKEPKQTNQTALSSAGNMGEGIDSSNDDLKDLKRLHDSVGLYLGQRAPFVPNSTPILKQLNRSKETPQEMLSYQIELLNCKKQLFDSYFENVIEKISEFDKKASSILMIVKNSYSDMCDSYYSMIKTFSTDCFSKLATLQKDLDSADKDIANLLEETESLQQVASKSEEAKAKLIRQHEVEREQLSEEIGALKLEIEKYKNRLTQVQVNRQRLSMQVSQTPQQILSQSMIKPKETKQVKLKPLSLKQLKEIIEEIYASKHKFDQKCQESKLPRETMEQHLYTFLNQKYGLKTLIFEWATAINFGVKRFSREDNDVKVFGKILKNEIDEEFRFVQKQLKDTTAELLKVFLRGKYSKKVDHEIYQIIQNRLNGDLNEDEWVDIIKYMYNKEDSLTVIIRVNDAILEHQKLQMSLGSPSTLNKSFEKNTRVPYKIFLEVLLDFQLESHEKFLSKFVKMFREVDTNKDGILNQHELKQLLATINPNGTDEEFQNFVSIIDPNNNQQITFSECVTFLSADLLKLASESSMIVMSTASTNNTNKSQQLGASSLSINDL</sequence>
<dbReference type="PANTHER" id="PTHR14918:SF3">
    <property type="entry name" value="KICSTOR COMPLEX PROTEIN SZT2"/>
    <property type="match status" value="1"/>
</dbReference>
<dbReference type="SMART" id="SM00054">
    <property type="entry name" value="EFh"/>
    <property type="match status" value="2"/>
</dbReference>
<evidence type="ECO:0000256" key="2">
    <source>
        <dbReference type="SAM" id="Coils"/>
    </source>
</evidence>
<dbReference type="VEuPathDB" id="AmoebaDB:NF0096990"/>
<evidence type="ECO:0000256" key="3">
    <source>
        <dbReference type="SAM" id="MobiDB-lite"/>
    </source>
</evidence>
<feature type="compositionally biased region" description="Polar residues" evidence="3">
    <location>
        <begin position="2037"/>
        <end position="2057"/>
    </location>
</feature>
<dbReference type="InterPro" id="IPR002048">
    <property type="entry name" value="EF_hand_dom"/>
</dbReference>
<dbReference type="PROSITE" id="PS50222">
    <property type="entry name" value="EF_HAND_2"/>
    <property type="match status" value="2"/>
</dbReference>
<dbReference type="Proteomes" id="UP000444721">
    <property type="component" value="Unassembled WGS sequence"/>
</dbReference>
<feature type="coiled-coil region" evidence="2">
    <location>
        <begin position="2960"/>
        <end position="3040"/>
    </location>
</feature>
<feature type="compositionally biased region" description="Basic and acidic residues" evidence="3">
    <location>
        <begin position="947"/>
        <end position="960"/>
    </location>
</feature>
<dbReference type="PROSITE" id="PS00018">
    <property type="entry name" value="EF_HAND_1"/>
    <property type="match status" value="1"/>
</dbReference>
<dbReference type="VEuPathDB" id="AmoebaDB:NF0096980"/>
<dbReference type="SUPFAM" id="SSF47473">
    <property type="entry name" value="EF-hand"/>
    <property type="match status" value="1"/>
</dbReference>
<dbReference type="GO" id="GO:0005777">
    <property type="term" value="C:peroxisome"/>
    <property type="evidence" value="ECO:0007669"/>
    <property type="project" value="InterPro"/>
</dbReference>
<dbReference type="VEuPathDB" id="AmoebaDB:NF0096920"/>
<feature type="compositionally biased region" description="Low complexity" evidence="3">
    <location>
        <begin position="2488"/>
        <end position="2502"/>
    </location>
</feature>
<keyword evidence="2" id="KW-0175">Coiled coil</keyword>
<dbReference type="PANTHER" id="PTHR14918">
    <property type="entry name" value="KICSTOR COMPLEX PROTEIN SZT2"/>
    <property type="match status" value="1"/>
</dbReference>
<keyword evidence="1" id="KW-0106">Calcium</keyword>
<dbReference type="OrthoDB" id="10252457at2759"/>
<dbReference type="EMBL" id="VFQX01000011">
    <property type="protein sequence ID" value="KAF0982214.1"/>
    <property type="molecule type" value="Genomic_DNA"/>
</dbReference>
<evidence type="ECO:0000256" key="1">
    <source>
        <dbReference type="ARBA" id="ARBA00022837"/>
    </source>
</evidence>
<reference evidence="5 6" key="1">
    <citation type="journal article" date="2019" name="Sci. Rep.">
        <title>Nanopore sequencing improves the draft genome of the human pathogenic amoeba Naegleria fowleri.</title>
        <authorList>
            <person name="Liechti N."/>
            <person name="Schurch N."/>
            <person name="Bruggmann R."/>
            <person name="Wittwer M."/>
        </authorList>
    </citation>
    <scope>NUCLEOTIDE SEQUENCE [LARGE SCALE GENOMIC DNA]</scope>
    <source>
        <strain evidence="5 6">ATCC 30894</strain>
    </source>
</reference>
<name>A0A6A5C6U4_NAEFO</name>
<dbReference type="GeneID" id="68118885"/>
<dbReference type="Gene3D" id="1.10.238.10">
    <property type="entry name" value="EF-hand"/>
    <property type="match status" value="1"/>
</dbReference>
<dbReference type="VEuPathDB" id="AmoebaDB:NfTy_018120"/>